<dbReference type="GO" id="GO:0016491">
    <property type="term" value="F:oxidoreductase activity"/>
    <property type="evidence" value="ECO:0007669"/>
    <property type="project" value="TreeGrafter"/>
</dbReference>
<name>A0A8I6TE36_CIMLE</name>
<dbReference type="SUPFAM" id="SSF52833">
    <property type="entry name" value="Thioredoxin-like"/>
    <property type="match status" value="1"/>
</dbReference>
<evidence type="ECO:0000256" key="5">
    <source>
        <dbReference type="ARBA" id="ARBA00022933"/>
    </source>
</evidence>
<dbReference type="InterPro" id="IPR036249">
    <property type="entry name" value="Thioredoxin-like_sf"/>
</dbReference>
<evidence type="ECO:0000256" key="2">
    <source>
        <dbReference type="ARBA" id="ARBA00005742"/>
    </source>
</evidence>
<dbReference type="EnsemblMetazoa" id="XM_014387427.2">
    <property type="protein sequence ID" value="XP_014242913.1"/>
    <property type="gene ID" value="LOC106662936"/>
</dbReference>
<feature type="domain" description="Selenoprotein F/M" evidence="8">
    <location>
        <begin position="79"/>
        <end position="152"/>
    </location>
</feature>
<dbReference type="OMA" id="IKPHCKQ"/>
<proteinExistence type="inferred from homology"/>
<dbReference type="KEGG" id="clec:106662936"/>
<evidence type="ECO:0000256" key="3">
    <source>
        <dbReference type="ARBA" id="ARBA00022729"/>
    </source>
</evidence>
<reference evidence="9" key="1">
    <citation type="submission" date="2022-01" db="UniProtKB">
        <authorList>
            <consortium name="EnsemblMetazoa"/>
        </authorList>
    </citation>
    <scope>IDENTIFICATION</scope>
</reference>
<dbReference type="FunFam" id="3.40.30.50:FF:000001">
    <property type="entry name" value="15 kDa selenoprotein"/>
    <property type="match status" value="1"/>
</dbReference>
<evidence type="ECO:0000256" key="1">
    <source>
        <dbReference type="ARBA" id="ARBA00004319"/>
    </source>
</evidence>
<evidence type="ECO:0000256" key="7">
    <source>
        <dbReference type="SAM" id="SignalP"/>
    </source>
</evidence>
<evidence type="ECO:0000313" key="9">
    <source>
        <dbReference type="EnsemblMetazoa" id="XP_014242913.1"/>
    </source>
</evidence>
<dbReference type="InterPro" id="IPR014912">
    <property type="entry name" value="Sep15_SelM_dom"/>
</dbReference>
<comment type="similarity">
    <text evidence="2">Belongs to the selenoprotein M/F family.</text>
</comment>
<evidence type="ECO:0000256" key="6">
    <source>
        <dbReference type="ARBA" id="ARBA00040775"/>
    </source>
</evidence>
<dbReference type="GO" id="GO:0051084">
    <property type="term" value="P:'de novo' post-translational protein folding"/>
    <property type="evidence" value="ECO:0007669"/>
    <property type="project" value="UniProtKB-ARBA"/>
</dbReference>
<dbReference type="Gene3D" id="3.40.30.50">
    <property type="entry name" value="Sep15/SelM thioredoxin-like domain, active-site redox motif"/>
    <property type="match status" value="1"/>
</dbReference>
<protein>
    <recommendedName>
        <fullName evidence="6">Selenoprotein F</fullName>
    </recommendedName>
</protein>
<dbReference type="PANTHER" id="PTHR13077:SF6">
    <property type="entry name" value="SELENOPROTEIN F"/>
    <property type="match status" value="1"/>
</dbReference>
<keyword evidence="5" id="KW-0712">Selenocysteine</keyword>
<sequence length="168" mass="19286">MSKLGFTLFFCSLAALFTQGVLGEFTAEDCWALGFNKATLLCSSCEHLKKYDLEEMREHCFNCCNKDEHEPSVKRYPKATLEVCTCKFGAYPQIQAFVKGDKPSKFPNLTIRYVRGLDPIIKLFDHNGNVQEVLAIERWDTDAVDEFLKTHLEPVTKDDPYYLKTNQI</sequence>
<comment type="subcellular location">
    <subcellularLocation>
        <location evidence="1">Endoplasmic reticulum lumen</location>
    </subcellularLocation>
</comment>
<feature type="chain" id="PRO_5035269145" description="Selenoprotein F" evidence="7">
    <location>
        <begin position="24"/>
        <end position="168"/>
    </location>
</feature>
<keyword evidence="10" id="KW-1185">Reference proteome</keyword>
<gene>
    <name evidence="9" type="primary">106662936</name>
</gene>
<keyword evidence="3 7" id="KW-0732">Signal</keyword>
<dbReference type="InterPro" id="IPR038219">
    <property type="entry name" value="Sep15/SelM_sf"/>
</dbReference>
<dbReference type="Proteomes" id="UP000494040">
    <property type="component" value="Unassembled WGS sequence"/>
</dbReference>
<dbReference type="Pfam" id="PF08806">
    <property type="entry name" value="Sep15_SelM"/>
    <property type="match status" value="1"/>
</dbReference>
<evidence type="ECO:0000313" key="10">
    <source>
        <dbReference type="Proteomes" id="UP000494040"/>
    </source>
</evidence>
<dbReference type="GO" id="GO:0005788">
    <property type="term" value="C:endoplasmic reticulum lumen"/>
    <property type="evidence" value="ECO:0007669"/>
    <property type="project" value="UniProtKB-SubCell"/>
</dbReference>
<dbReference type="PANTHER" id="PTHR13077">
    <property type="entry name" value="SELENOPROTEIN F"/>
    <property type="match status" value="1"/>
</dbReference>
<dbReference type="OrthoDB" id="1910009at2759"/>
<dbReference type="AlphaFoldDB" id="A0A8I6TE36"/>
<dbReference type="InterPro" id="IPR039992">
    <property type="entry name" value="Sep15_SelM"/>
</dbReference>
<evidence type="ECO:0000259" key="8">
    <source>
        <dbReference type="Pfam" id="PF08806"/>
    </source>
</evidence>
<organism evidence="9 10">
    <name type="scientific">Cimex lectularius</name>
    <name type="common">Bed bug</name>
    <name type="synonym">Acanthia lectularia</name>
    <dbReference type="NCBI Taxonomy" id="79782"/>
    <lineage>
        <taxon>Eukaryota</taxon>
        <taxon>Metazoa</taxon>
        <taxon>Ecdysozoa</taxon>
        <taxon>Arthropoda</taxon>
        <taxon>Hexapoda</taxon>
        <taxon>Insecta</taxon>
        <taxon>Pterygota</taxon>
        <taxon>Neoptera</taxon>
        <taxon>Paraneoptera</taxon>
        <taxon>Hemiptera</taxon>
        <taxon>Heteroptera</taxon>
        <taxon>Panheteroptera</taxon>
        <taxon>Cimicomorpha</taxon>
        <taxon>Cimicidae</taxon>
        <taxon>Cimex</taxon>
    </lineage>
</organism>
<evidence type="ECO:0000256" key="4">
    <source>
        <dbReference type="ARBA" id="ARBA00022824"/>
    </source>
</evidence>
<accession>A0A8I6TE36</accession>
<feature type="signal peptide" evidence="7">
    <location>
        <begin position="1"/>
        <end position="23"/>
    </location>
</feature>
<keyword evidence="4" id="KW-0256">Endoplasmic reticulum</keyword>